<dbReference type="CDD" id="cd13120">
    <property type="entry name" value="BF2867_like_N"/>
    <property type="match status" value="1"/>
</dbReference>
<feature type="non-terminal residue" evidence="2">
    <location>
        <position position="373"/>
    </location>
</feature>
<feature type="non-terminal residue" evidence="2">
    <location>
        <position position="1"/>
    </location>
</feature>
<dbReference type="InterPro" id="IPR016187">
    <property type="entry name" value="CTDL_fold"/>
</dbReference>
<dbReference type="GO" id="GO:0120147">
    <property type="term" value="F:formylglycine-generating oxidase activity"/>
    <property type="evidence" value="ECO:0007669"/>
    <property type="project" value="TreeGrafter"/>
</dbReference>
<dbReference type="Gene3D" id="2.60.40.2620">
    <property type="entry name" value="Fimbrillin-like"/>
    <property type="match status" value="1"/>
</dbReference>
<name>A0A5J4PSQ8_9ZZZZ</name>
<gene>
    <name evidence="2" type="ORF">EZS27_037518</name>
</gene>
<dbReference type="EMBL" id="SNRY01006989">
    <property type="protein sequence ID" value="KAA6311333.1"/>
    <property type="molecule type" value="Genomic_DNA"/>
</dbReference>
<comment type="caution">
    <text evidence="2">The sequence shown here is derived from an EMBL/GenBank/DDBJ whole genome shotgun (WGS) entry which is preliminary data.</text>
</comment>
<dbReference type="SUPFAM" id="SSF56436">
    <property type="entry name" value="C-type lectin-like"/>
    <property type="match status" value="1"/>
</dbReference>
<dbReference type="PANTHER" id="PTHR23150:SF19">
    <property type="entry name" value="FORMYLGLYCINE-GENERATING ENZYME"/>
    <property type="match status" value="1"/>
</dbReference>
<dbReference type="InterPro" id="IPR025049">
    <property type="entry name" value="Mfa-like_1"/>
</dbReference>
<dbReference type="PANTHER" id="PTHR23150">
    <property type="entry name" value="SULFATASE MODIFYING FACTOR 1, 2"/>
    <property type="match status" value="1"/>
</dbReference>
<evidence type="ECO:0000313" key="2">
    <source>
        <dbReference type="EMBL" id="KAA6311333.1"/>
    </source>
</evidence>
<dbReference type="AlphaFoldDB" id="A0A5J4PSQ8"/>
<dbReference type="InterPro" id="IPR042095">
    <property type="entry name" value="SUMF_sf"/>
</dbReference>
<dbReference type="Pfam" id="PF13149">
    <property type="entry name" value="Mfa_like_1"/>
    <property type="match status" value="1"/>
</dbReference>
<proteinExistence type="predicted"/>
<reference evidence="2" key="1">
    <citation type="submission" date="2019-03" db="EMBL/GenBank/DDBJ databases">
        <title>Single cell metagenomics reveals metabolic interactions within the superorganism composed of flagellate Streblomastix strix and complex community of Bacteroidetes bacteria on its surface.</title>
        <authorList>
            <person name="Treitli S.C."/>
            <person name="Kolisko M."/>
            <person name="Husnik F."/>
            <person name="Keeling P."/>
            <person name="Hampl V."/>
        </authorList>
    </citation>
    <scope>NUCLEOTIDE SEQUENCE</scope>
    <source>
        <strain evidence="2">STM</strain>
    </source>
</reference>
<organism evidence="2">
    <name type="scientific">termite gut metagenome</name>
    <dbReference type="NCBI Taxonomy" id="433724"/>
    <lineage>
        <taxon>unclassified sequences</taxon>
        <taxon>metagenomes</taxon>
        <taxon>organismal metagenomes</taxon>
    </lineage>
</organism>
<feature type="domain" description="Sulfatase-modifying factor enzyme-like" evidence="1">
    <location>
        <begin position="205"/>
        <end position="373"/>
    </location>
</feature>
<dbReference type="Gene3D" id="2.60.40.2630">
    <property type="match status" value="1"/>
</dbReference>
<dbReference type="InterPro" id="IPR042278">
    <property type="entry name" value="Mfa-like_1_N"/>
</dbReference>
<dbReference type="Pfam" id="PF03781">
    <property type="entry name" value="FGE-sulfatase"/>
    <property type="match status" value="1"/>
</dbReference>
<evidence type="ECO:0000259" key="1">
    <source>
        <dbReference type="Pfam" id="PF03781"/>
    </source>
</evidence>
<dbReference type="InterPro" id="IPR051043">
    <property type="entry name" value="Sulfatase_Mod_Factor_Kinase"/>
</dbReference>
<accession>A0A5J4PSQ8</accession>
<dbReference type="CDD" id="cd13121">
    <property type="entry name" value="BF2867_like_C"/>
    <property type="match status" value="1"/>
</dbReference>
<sequence>SYNNKRKSFLAYYPYMSVVNGNFISPINIKDQREHDLSKVDLLYAVTSGDESLDNAIVPLTFKHQLSKLVLNISDRYYDNMEVKATGFYTKANFSLVDRSITERAGESDEIDVKVGVHGLRIEMLVIPQRVSNGFISFNLVGNEAKWNIVNKDFEAGKKYEYSLHIDFPKVDVSGELISDWGKGEEYLVDTEPDTEIDIINNLLVKIAGNTYLIGSPQGVGLPNEWPQHKAGIGTFWITPYEITNEQYVSFLNARRAVAPPMLNDSILLIDGAGEILFNASIAKWYSKEGRESYPITNVTWYGAREFARWLGGDLPTEREWEAACRVEDMEGKSLFSFDNSKNDELDYVNCKEKAKSGTMPVKSLKPTKYGLY</sequence>
<dbReference type="InterPro" id="IPR005532">
    <property type="entry name" value="SUMF_dom"/>
</dbReference>
<dbReference type="Gene3D" id="3.90.1580.10">
    <property type="entry name" value="paralog of FGE (formylglycine-generating enzyme)"/>
    <property type="match status" value="1"/>
</dbReference>
<protein>
    <recommendedName>
        <fullName evidence="1">Sulfatase-modifying factor enzyme-like domain-containing protein</fullName>
    </recommendedName>
</protein>